<dbReference type="Proteomes" id="UP000255057">
    <property type="component" value="Unassembled WGS sequence"/>
</dbReference>
<protein>
    <submittedName>
        <fullName evidence="1">Colicin protein</fullName>
    </submittedName>
</protein>
<dbReference type="EMBL" id="UGFO01000004">
    <property type="protein sequence ID" value="STM96150.1"/>
    <property type="molecule type" value="Genomic_DNA"/>
</dbReference>
<gene>
    <name evidence="1" type="primary">cia</name>
    <name evidence="1" type="ORF">NCTC8960_00266</name>
</gene>
<dbReference type="AlphaFoldDB" id="A0A377EAL8"/>
<reference evidence="1 2" key="1">
    <citation type="submission" date="2018-06" db="EMBL/GenBank/DDBJ databases">
        <authorList>
            <consortium name="Pathogen Informatics"/>
            <person name="Doyle S."/>
        </authorList>
    </citation>
    <scope>NUCLEOTIDE SEQUENCE [LARGE SCALE GENOMIC DNA]</scope>
    <source>
        <strain evidence="1 2">NCTC8960</strain>
    </source>
</reference>
<organism evidence="1 2">
    <name type="scientific">Escherichia coli</name>
    <dbReference type="NCBI Taxonomy" id="562"/>
    <lineage>
        <taxon>Bacteria</taxon>
        <taxon>Pseudomonadati</taxon>
        <taxon>Pseudomonadota</taxon>
        <taxon>Gammaproteobacteria</taxon>
        <taxon>Enterobacterales</taxon>
        <taxon>Enterobacteriaceae</taxon>
        <taxon>Escherichia</taxon>
    </lineage>
</organism>
<sequence>MSDPVRITNPGAESLGYDSDGHEIMAVDIYVNVSVNRPPYVAIRQELVT</sequence>
<evidence type="ECO:0000313" key="2">
    <source>
        <dbReference type="Proteomes" id="UP000255057"/>
    </source>
</evidence>
<proteinExistence type="predicted"/>
<accession>A0A377EAL8</accession>
<evidence type="ECO:0000313" key="1">
    <source>
        <dbReference type="EMBL" id="STM96150.1"/>
    </source>
</evidence>
<name>A0A377EAL8_ECOLX</name>